<dbReference type="EMBL" id="JAODUP010000883">
    <property type="protein sequence ID" value="KAK2143046.1"/>
    <property type="molecule type" value="Genomic_DNA"/>
</dbReference>
<gene>
    <name evidence="1" type="ORF">LSH36_883g00003</name>
</gene>
<sequence length="102" mass="12179">MFYFLDLDCRDCLLLEDPTRDIWQDCIRFMSDSEKIEMRHNCLEDFEHFNKDLSDGCYVKRGKNVTLPECAVKKREMMDHHDSTSSKCKVIKGLSLFKENYK</sequence>
<organism evidence="1 2">
    <name type="scientific">Paralvinella palmiformis</name>
    <dbReference type="NCBI Taxonomy" id="53620"/>
    <lineage>
        <taxon>Eukaryota</taxon>
        <taxon>Metazoa</taxon>
        <taxon>Spiralia</taxon>
        <taxon>Lophotrochozoa</taxon>
        <taxon>Annelida</taxon>
        <taxon>Polychaeta</taxon>
        <taxon>Sedentaria</taxon>
        <taxon>Canalipalpata</taxon>
        <taxon>Terebellida</taxon>
        <taxon>Terebelliformia</taxon>
        <taxon>Alvinellidae</taxon>
        <taxon>Paralvinella</taxon>
    </lineage>
</organism>
<dbReference type="Proteomes" id="UP001208570">
    <property type="component" value="Unassembled WGS sequence"/>
</dbReference>
<comment type="caution">
    <text evidence="1">The sequence shown here is derived from an EMBL/GenBank/DDBJ whole genome shotgun (WGS) entry which is preliminary data.</text>
</comment>
<reference evidence="1" key="1">
    <citation type="journal article" date="2023" name="Mol. Biol. Evol.">
        <title>Third-Generation Sequencing Reveals the Adaptive Role of the Epigenome in Three Deep-Sea Polychaetes.</title>
        <authorList>
            <person name="Perez M."/>
            <person name="Aroh O."/>
            <person name="Sun Y."/>
            <person name="Lan Y."/>
            <person name="Juniper S.K."/>
            <person name="Young C.R."/>
            <person name="Angers B."/>
            <person name="Qian P.Y."/>
        </authorList>
    </citation>
    <scope>NUCLEOTIDE SEQUENCE</scope>
    <source>
        <strain evidence="1">P08H-3</strain>
    </source>
</reference>
<proteinExistence type="predicted"/>
<evidence type="ECO:0000313" key="2">
    <source>
        <dbReference type="Proteomes" id="UP001208570"/>
    </source>
</evidence>
<protein>
    <submittedName>
        <fullName evidence="1">Uncharacterized protein</fullName>
    </submittedName>
</protein>
<evidence type="ECO:0000313" key="1">
    <source>
        <dbReference type="EMBL" id="KAK2143046.1"/>
    </source>
</evidence>
<name>A0AAD9IYQ9_9ANNE</name>
<accession>A0AAD9IYQ9</accession>
<dbReference type="AlphaFoldDB" id="A0AAD9IYQ9"/>
<keyword evidence="2" id="KW-1185">Reference proteome</keyword>